<evidence type="ECO:0000313" key="2">
    <source>
        <dbReference type="EMBL" id="MFK4267825.1"/>
    </source>
</evidence>
<feature type="compositionally biased region" description="Pro residues" evidence="1">
    <location>
        <begin position="50"/>
        <end position="67"/>
    </location>
</feature>
<reference evidence="2 3" key="1">
    <citation type="submission" date="2024-11" db="EMBL/GenBank/DDBJ databases">
        <title>The Natural Products Discovery Center: Release of the First 8490 Sequenced Strains for Exploring Actinobacteria Biosynthetic Diversity.</title>
        <authorList>
            <person name="Kalkreuter E."/>
            <person name="Kautsar S.A."/>
            <person name="Yang D."/>
            <person name="Bader C.D."/>
            <person name="Teijaro C.N."/>
            <person name="Fluegel L."/>
            <person name="Davis C.M."/>
            <person name="Simpson J.R."/>
            <person name="Lauterbach L."/>
            <person name="Steele A.D."/>
            <person name="Gui C."/>
            <person name="Meng S."/>
            <person name="Li G."/>
            <person name="Viehrig K."/>
            <person name="Ye F."/>
            <person name="Su P."/>
            <person name="Kiefer A.F."/>
            <person name="Nichols A."/>
            <person name="Cepeda A.J."/>
            <person name="Yan W."/>
            <person name="Fan B."/>
            <person name="Jiang Y."/>
            <person name="Adhikari A."/>
            <person name="Zheng C.-J."/>
            <person name="Schuster L."/>
            <person name="Cowan T.M."/>
            <person name="Smanski M.J."/>
            <person name="Chevrette M.G."/>
            <person name="De Carvalho L.P.S."/>
            <person name="Shen B."/>
        </authorList>
    </citation>
    <scope>NUCLEOTIDE SEQUENCE [LARGE SCALE GENOMIC DNA]</scope>
    <source>
        <strain evidence="2 3">NPDC020863</strain>
    </source>
</reference>
<dbReference type="EMBL" id="JBJDQH010000007">
    <property type="protein sequence ID" value="MFK4267825.1"/>
    <property type="molecule type" value="Genomic_DNA"/>
</dbReference>
<sequence>MQEDDTAAFEALLPGFRALDEARAARGDRSPLTWRGLRQAVGVYFAVSGPEPPQATDPYAPAPSTAP</sequence>
<accession>A0ABW8LS18</accession>
<gene>
    <name evidence="2" type="ORF">ACI2L5_23230</name>
</gene>
<name>A0ABW8LS18_9ACTN</name>
<feature type="region of interest" description="Disordered" evidence="1">
    <location>
        <begin position="48"/>
        <end position="67"/>
    </location>
</feature>
<dbReference type="Proteomes" id="UP001620295">
    <property type="component" value="Unassembled WGS sequence"/>
</dbReference>
<comment type="caution">
    <text evidence="2">The sequence shown here is derived from an EMBL/GenBank/DDBJ whole genome shotgun (WGS) entry which is preliminary data.</text>
</comment>
<evidence type="ECO:0000313" key="3">
    <source>
        <dbReference type="Proteomes" id="UP001620295"/>
    </source>
</evidence>
<evidence type="ECO:0000256" key="1">
    <source>
        <dbReference type="SAM" id="MobiDB-lite"/>
    </source>
</evidence>
<protein>
    <submittedName>
        <fullName evidence="2">Uncharacterized protein</fullName>
    </submittedName>
</protein>
<dbReference type="RefSeq" id="WP_358635426.1">
    <property type="nucleotide sequence ID" value="NZ_JBFACG010000002.1"/>
</dbReference>
<organism evidence="2 3">
    <name type="scientific">Streptomyces milbemycinicus</name>
    <dbReference type="NCBI Taxonomy" id="476552"/>
    <lineage>
        <taxon>Bacteria</taxon>
        <taxon>Bacillati</taxon>
        <taxon>Actinomycetota</taxon>
        <taxon>Actinomycetes</taxon>
        <taxon>Kitasatosporales</taxon>
        <taxon>Streptomycetaceae</taxon>
        <taxon>Streptomyces</taxon>
    </lineage>
</organism>
<proteinExistence type="predicted"/>
<keyword evidence="3" id="KW-1185">Reference proteome</keyword>